<reference evidence="1" key="1">
    <citation type="submission" date="2014-11" db="EMBL/GenBank/DDBJ databases">
        <authorList>
            <person name="Amaro Gonzalez C."/>
        </authorList>
    </citation>
    <scope>NUCLEOTIDE SEQUENCE</scope>
</reference>
<proteinExistence type="predicted"/>
<dbReference type="EMBL" id="GBXM01049596">
    <property type="protein sequence ID" value="JAH58981.1"/>
    <property type="molecule type" value="Transcribed_RNA"/>
</dbReference>
<protein>
    <submittedName>
        <fullName evidence="1">Uncharacterized protein</fullName>
    </submittedName>
</protein>
<dbReference type="AlphaFoldDB" id="A0A0E9TZM1"/>
<organism evidence="1">
    <name type="scientific">Anguilla anguilla</name>
    <name type="common">European freshwater eel</name>
    <name type="synonym">Muraena anguilla</name>
    <dbReference type="NCBI Taxonomy" id="7936"/>
    <lineage>
        <taxon>Eukaryota</taxon>
        <taxon>Metazoa</taxon>
        <taxon>Chordata</taxon>
        <taxon>Craniata</taxon>
        <taxon>Vertebrata</taxon>
        <taxon>Euteleostomi</taxon>
        <taxon>Actinopterygii</taxon>
        <taxon>Neopterygii</taxon>
        <taxon>Teleostei</taxon>
        <taxon>Anguilliformes</taxon>
        <taxon>Anguillidae</taxon>
        <taxon>Anguilla</taxon>
    </lineage>
</organism>
<sequence>MFTTSSALTGQDRTLLYKTPDGSKKPMPVTVSYPYKPVGASGKRGQCVITGGLTTVGRSCIIYTLVI</sequence>
<name>A0A0E9TZM1_ANGAN</name>
<reference evidence="1" key="2">
    <citation type="journal article" date="2015" name="Fish Shellfish Immunol.">
        <title>Early steps in the European eel (Anguilla anguilla)-Vibrio vulnificus interaction in the gills: Role of the RtxA13 toxin.</title>
        <authorList>
            <person name="Callol A."/>
            <person name="Pajuelo D."/>
            <person name="Ebbesson L."/>
            <person name="Teles M."/>
            <person name="MacKenzie S."/>
            <person name="Amaro C."/>
        </authorList>
    </citation>
    <scope>NUCLEOTIDE SEQUENCE</scope>
</reference>
<evidence type="ECO:0000313" key="1">
    <source>
        <dbReference type="EMBL" id="JAH58981.1"/>
    </source>
</evidence>
<accession>A0A0E9TZM1</accession>